<gene>
    <name evidence="4" type="ORF">COT44_01225</name>
</gene>
<evidence type="ECO:0000256" key="2">
    <source>
        <dbReference type="SAM" id="SignalP"/>
    </source>
</evidence>
<feature type="chain" id="PRO_5014695336" description="Fibronectin type-III domain-containing protein" evidence="2">
    <location>
        <begin position="25"/>
        <end position="350"/>
    </location>
</feature>
<keyword evidence="1" id="KW-1133">Transmembrane helix</keyword>
<dbReference type="Gene3D" id="2.60.40.10">
    <property type="entry name" value="Immunoglobulins"/>
    <property type="match status" value="1"/>
</dbReference>
<evidence type="ECO:0000313" key="4">
    <source>
        <dbReference type="EMBL" id="PIU03888.1"/>
    </source>
</evidence>
<evidence type="ECO:0000256" key="1">
    <source>
        <dbReference type="SAM" id="Phobius"/>
    </source>
</evidence>
<name>A0A2M6XE03_9BACT</name>
<dbReference type="EMBL" id="PEYO01000005">
    <property type="protein sequence ID" value="PIU03888.1"/>
    <property type="molecule type" value="Genomic_DNA"/>
</dbReference>
<comment type="caution">
    <text evidence="4">The sequence shown here is derived from an EMBL/GenBank/DDBJ whole genome shotgun (WGS) entry which is preliminary data.</text>
</comment>
<dbReference type="AlphaFoldDB" id="A0A2M6XE03"/>
<feature type="transmembrane region" description="Helical" evidence="1">
    <location>
        <begin position="326"/>
        <end position="347"/>
    </location>
</feature>
<dbReference type="InterPro" id="IPR036116">
    <property type="entry name" value="FN3_sf"/>
</dbReference>
<dbReference type="InterPro" id="IPR003961">
    <property type="entry name" value="FN3_dom"/>
</dbReference>
<dbReference type="Proteomes" id="UP000228996">
    <property type="component" value="Unassembled WGS sequence"/>
</dbReference>
<protein>
    <recommendedName>
        <fullName evidence="3">Fibronectin type-III domain-containing protein</fullName>
    </recommendedName>
</protein>
<sequence>MKKILQSLFFVGAFFLFLPKETLAADLNIDCPASPTACSKSGLDPLFSNNLDGFWYPGKSITKTLNLKNSGPETREMAIRGARTSGVSILENVMQISIVGGTTVIWSGSVANFYGPDHIDMGTFASGADLNYNFTVSMSSDADDNYQNKETVFDLTLGFWGEPVSTPTPTPGTVLGAGVSAPVCSDTKPVGAPTLLQAIAGVNSVQLIWSEGAGPISYYLVAFGLTSGSITYGNPNIGGAGTTNYTVNNLSGGTTYYFKVRAGNGCMPGDYSNEISATPTGISIAGPATGFASGVLGEATPSGELGSALGTEKGEVVGIETKPRNWWILTLIGLVGIGGFVLYLRFFRKK</sequence>
<reference evidence="5" key="1">
    <citation type="submission" date="2017-09" db="EMBL/GenBank/DDBJ databases">
        <title>Depth-based differentiation of microbial function through sediment-hosted aquifers and enrichment of novel symbionts in the deep terrestrial subsurface.</title>
        <authorList>
            <person name="Probst A.J."/>
            <person name="Ladd B."/>
            <person name="Jarett J.K."/>
            <person name="Geller-Mcgrath D.E."/>
            <person name="Sieber C.M.K."/>
            <person name="Emerson J.B."/>
            <person name="Anantharaman K."/>
            <person name="Thomas B.C."/>
            <person name="Malmstrom R."/>
            <person name="Stieglmeier M."/>
            <person name="Klingl A."/>
            <person name="Woyke T."/>
            <person name="Ryan C.M."/>
            <person name="Banfield J.F."/>
        </authorList>
    </citation>
    <scope>NUCLEOTIDE SEQUENCE [LARGE SCALE GENOMIC DNA]</scope>
</reference>
<feature type="signal peptide" evidence="2">
    <location>
        <begin position="1"/>
        <end position="24"/>
    </location>
</feature>
<dbReference type="Pfam" id="PF00041">
    <property type="entry name" value="fn3"/>
    <property type="match status" value="1"/>
</dbReference>
<dbReference type="InterPro" id="IPR013783">
    <property type="entry name" value="Ig-like_fold"/>
</dbReference>
<accession>A0A2M6XE03</accession>
<keyword evidence="1" id="KW-0812">Transmembrane</keyword>
<feature type="domain" description="Fibronectin type-III" evidence="3">
    <location>
        <begin position="189"/>
        <end position="283"/>
    </location>
</feature>
<evidence type="ECO:0000313" key="5">
    <source>
        <dbReference type="Proteomes" id="UP000228996"/>
    </source>
</evidence>
<proteinExistence type="predicted"/>
<evidence type="ECO:0000259" key="3">
    <source>
        <dbReference type="PROSITE" id="PS50853"/>
    </source>
</evidence>
<keyword evidence="2" id="KW-0732">Signal</keyword>
<keyword evidence="1" id="KW-0472">Membrane</keyword>
<dbReference type="SMART" id="SM00060">
    <property type="entry name" value="FN3"/>
    <property type="match status" value="1"/>
</dbReference>
<dbReference type="PROSITE" id="PS50853">
    <property type="entry name" value="FN3"/>
    <property type="match status" value="1"/>
</dbReference>
<dbReference type="SUPFAM" id="SSF49265">
    <property type="entry name" value="Fibronectin type III"/>
    <property type="match status" value="1"/>
</dbReference>
<dbReference type="CDD" id="cd00063">
    <property type="entry name" value="FN3"/>
    <property type="match status" value="1"/>
</dbReference>
<organism evidence="4 5">
    <name type="scientific">Candidatus Shapirobacteria bacterium CG08_land_8_20_14_0_20_39_18</name>
    <dbReference type="NCBI Taxonomy" id="1974883"/>
    <lineage>
        <taxon>Bacteria</taxon>
        <taxon>Candidatus Shapironibacteriota</taxon>
    </lineage>
</organism>